<dbReference type="AlphaFoldDB" id="A0A059E1F1"/>
<evidence type="ECO:0000313" key="2">
    <source>
        <dbReference type="EMBL" id="KCZ61458.1"/>
    </source>
</evidence>
<proteinExistence type="predicted"/>
<keyword evidence="1" id="KW-0812">Transmembrane</keyword>
<keyword evidence="1" id="KW-1133">Transmembrane helix</keyword>
<reference evidence="2 3" key="1">
    <citation type="journal article" date="2014" name="Antonie Van Leeuwenhoek">
        <title>Hyphomonas beringensis sp. nov. and Hyphomonas chukchiensis sp. nov., isolated from surface seawater of the Bering Sea and Chukchi Sea.</title>
        <authorList>
            <person name="Li C."/>
            <person name="Lai Q."/>
            <person name="Li G."/>
            <person name="Dong C."/>
            <person name="Wang J."/>
            <person name="Liao Y."/>
            <person name="Shao Z."/>
        </authorList>
    </citation>
    <scope>NUCLEOTIDE SEQUENCE [LARGE SCALE GENOMIC DNA]</scope>
    <source>
        <strain evidence="2 3">22II1-22F38</strain>
    </source>
</reference>
<organism evidence="2 3">
    <name type="scientific">Hyphomonas atlantica</name>
    <dbReference type="NCBI Taxonomy" id="1280948"/>
    <lineage>
        <taxon>Bacteria</taxon>
        <taxon>Pseudomonadati</taxon>
        <taxon>Pseudomonadota</taxon>
        <taxon>Alphaproteobacteria</taxon>
        <taxon>Hyphomonadales</taxon>
        <taxon>Hyphomonadaceae</taxon>
        <taxon>Hyphomonas</taxon>
    </lineage>
</organism>
<protein>
    <submittedName>
        <fullName evidence="2">Uncharacterized protein</fullName>
    </submittedName>
</protein>
<feature type="transmembrane region" description="Helical" evidence="1">
    <location>
        <begin position="165"/>
        <end position="183"/>
    </location>
</feature>
<feature type="transmembrane region" description="Helical" evidence="1">
    <location>
        <begin position="134"/>
        <end position="153"/>
    </location>
</feature>
<keyword evidence="3" id="KW-1185">Reference proteome</keyword>
<dbReference type="PATRIC" id="fig|1280948.3.peg.1830"/>
<dbReference type="EMBL" id="AWFH01000013">
    <property type="protein sequence ID" value="KCZ61458.1"/>
    <property type="molecule type" value="Genomic_DNA"/>
</dbReference>
<name>A0A059E1F1_9PROT</name>
<sequence>MFYEKHCSKLITDMTQVVVAVGLVSITANYVRTSSAEVTLLQNPDFWHRSILLGLTVLFSAYHLLVYIADSQTNASGDTSWAREFESPLVVIFLFLLDLLALAAMGAMFGVLAIGQPAPDQVVDVFAVSWRTLALLAGLAATWHIMIGLWHIAARSKIFASLSHLTFAVAHIGLSIVAGLSGAVDGTNVSMQLWTLAFGLVIAVLYLSRGRRVLKQAIAHSAES</sequence>
<keyword evidence="1" id="KW-0472">Membrane</keyword>
<feature type="transmembrane region" description="Helical" evidence="1">
    <location>
        <begin position="46"/>
        <end position="68"/>
    </location>
</feature>
<feature type="transmembrane region" description="Helical" evidence="1">
    <location>
        <begin position="89"/>
        <end position="114"/>
    </location>
</feature>
<accession>A0A059E1F1</accession>
<evidence type="ECO:0000256" key="1">
    <source>
        <dbReference type="SAM" id="Phobius"/>
    </source>
</evidence>
<gene>
    <name evidence="2" type="ORF">HY36_16490</name>
</gene>
<feature type="transmembrane region" description="Helical" evidence="1">
    <location>
        <begin position="189"/>
        <end position="207"/>
    </location>
</feature>
<evidence type="ECO:0000313" key="3">
    <source>
        <dbReference type="Proteomes" id="UP000024547"/>
    </source>
</evidence>
<dbReference type="Proteomes" id="UP000024547">
    <property type="component" value="Unassembled WGS sequence"/>
</dbReference>
<comment type="caution">
    <text evidence="2">The sequence shown here is derived from an EMBL/GenBank/DDBJ whole genome shotgun (WGS) entry which is preliminary data.</text>
</comment>